<evidence type="ECO:0000313" key="5">
    <source>
        <dbReference type="Proteomes" id="UP001056291"/>
    </source>
</evidence>
<evidence type="ECO:0000259" key="3">
    <source>
        <dbReference type="Pfam" id="PF01425"/>
    </source>
</evidence>
<name>A0ABY4VY33_9PROT</name>
<accession>A0ABY4VY33</accession>
<dbReference type="InterPro" id="IPR023631">
    <property type="entry name" value="Amidase_dom"/>
</dbReference>
<comment type="similarity">
    <text evidence="1">Belongs to the amidase family.</text>
</comment>
<dbReference type="EC" id="3.5.1.4" evidence="4"/>
<dbReference type="Pfam" id="PF01425">
    <property type="entry name" value="Amidase"/>
    <property type="match status" value="1"/>
</dbReference>
<dbReference type="Gene3D" id="3.90.1300.10">
    <property type="entry name" value="Amidase signature (AS) domain"/>
    <property type="match status" value="1"/>
</dbReference>
<dbReference type="InterPro" id="IPR000120">
    <property type="entry name" value="Amidase"/>
</dbReference>
<feature type="domain" description="Amidase" evidence="3">
    <location>
        <begin position="26"/>
        <end position="448"/>
    </location>
</feature>
<dbReference type="NCBIfam" id="NF004815">
    <property type="entry name" value="PRK06169.1"/>
    <property type="match status" value="1"/>
</dbReference>
<organism evidence="4 5">
    <name type="scientific">Sneathiella marina</name>
    <dbReference type="NCBI Taxonomy" id="2950108"/>
    <lineage>
        <taxon>Bacteria</taxon>
        <taxon>Pseudomonadati</taxon>
        <taxon>Pseudomonadota</taxon>
        <taxon>Alphaproteobacteria</taxon>
        <taxon>Sneathiellales</taxon>
        <taxon>Sneathiellaceae</taxon>
        <taxon>Sneathiella</taxon>
    </lineage>
</organism>
<feature type="region of interest" description="Disordered" evidence="2">
    <location>
        <begin position="131"/>
        <end position="159"/>
    </location>
</feature>
<feature type="compositionally biased region" description="Polar residues" evidence="2">
    <location>
        <begin position="138"/>
        <end position="147"/>
    </location>
</feature>
<dbReference type="PANTHER" id="PTHR11895">
    <property type="entry name" value="TRANSAMIDASE"/>
    <property type="match status" value="1"/>
</dbReference>
<dbReference type="Proteomes" id="UP001056291">
    <property type="component" value="Chromosome"/>
</dbReference>
<keyword evidence="5" id="KW-1185">Reference proteome</keyword>
<evidence type="ECO:0000256" key="1">
    <source>
        <dbReference type="ARBA" id="ARBA00009199"/>
    </source>
</evidence>
<dbReference type="PANTHER" id="PTHR11895:SF7">
    <property type="entry name" value="GLUTAMYL-TRNA(GLN) AMIDOTRANSFERASE SUBUNIT A, MITOCHONDRIAL"/>
    <property type="match status" value="1"/>
</dbReference>
<dbReference type="InterPro" id="IPR036928">
    <property type="entry name" value="AS_sf"/>
</dbReference>
<reference evidence="4" key="1">
    <citation type="submission" date="2022-06" db="EMBL/GenBank/DDBJ databases">
        <title>Sneathiella actinostolidae sp. nov., isolated from a sea anemonein the Western Pacific Ocean.</title>
        <authorList>
            <person name="Wei M.J."/>
        </authorList>
    </citation>
    <scope>NUCLEOTIDE SEQUENCE</scope>
    <source>
        <strain evidence="4">PHK-P5</strain>
    </source>
</reference>
<proteinExistence type="inferred from homology"/>
<evidence type="ECO:0000313" key="4">
    <source>
        <dbReference type="EMBL" id="USG59649.1"/>
    </source>
</evidence>
<dbReference type="RefSeq" id="WP_251932408.1">
    <property type="nucleotide sequence ID" value="NZ_CP098747.1"/>
</dbReference>
<dbReference type="EMBL" id="CP098747">
    <property type="protein sequence ID" value="USG59649.1"/>
    <property type="molecule type" value="Genomic_DNA"/>
</dbReference>
<dbReference type="SUPFAM" id="SSF75304">
    <property type="entry name" value="Amidase signature (AS) enzymes"/>
    <property type="match status" value="1"/>
</dbReference>
<sequence>MSEDLVYASALDLLKWYREKAISPVEVTQAALDQIEKYDGVLNAFVLVDEKSALEQARASEARWQAGTPMGLVDGVPTTVKDILLTKGWPTLRGSKSVDAAGPWEDDAPVVARLKENGAVLLGKTTTPEFGWKGVTDSPRTGITRNPWNPGMTSGGSSGGASSACAAGMGALHLGTDGGGSIRIPSGFTGIFGHKPSFGRVPAWPLSPFGTVAHIGPMTRSVGDAALMLQVLSGSDSRDWAALPPSSVDYLEALTQSIKGKRIAYSPNLGYASVHPEVAAAVQKAVQQLEALGAIIDEVDPGFENPLPIFNTLWWSGAHFALRNFTDKQINELDPGLRDVFIEGAKITLTDYMEATQARGELGIRMNKFHEQYDFLVTPTLSVPAFEVGKLAPKEMEEVGAWVDWTPFSYPFNLTQQPACSIPCGLTEDGLPIGLQIVGAMHDDEGVLMAANAYESVSPVATARPDLSKLV</sequence>
<keyword evidence="4" id="KW-0378">Hydrolase</keyword>
<gene>
    <name evidence="4" type="ORF">NBZ79_10690</name>
</gene>
<dbReference type="GO" id="GO:0004040">
    <property type="term" value="F:amidase activity"/>
    <property type="evidence" value="ECO:0007669"/>
    <property type="project" value="UniProtKB-EC"/>
</dbReference>
<protein>
    <submittedName>
        <fullName evidence="4">Amidase</fullName>
        <ecNumber evidence="4">3.5.1.4</ecNumber>
    </submittedName>
</protein>
<evidence type="ECO:0000256" key="2">
    <source>
        <dbReference type="SAM" id="MobiDB-lite"/>
    </source>
</evidence>